<evidence type="ECO:0000313" key="1">
    <source>
        <dbReference type="EMBL" id="OAA93310.1"/>
    </source>
</evidence>
<evidence type="ECO:0000313" key="3">
    <source>
        <dbReference type="Proteomes" id="UP000077384"/>
    </source>
</evidence>
<proteinExistence type="predicted"/>
<dbReference type="PATRIC" id="fig|1705578.3.peg.384"/>
<dbReference type="EMBL" id="LITQ01000013">
    <property type="protein sequence ID" value="OAA93310.1"/>
    <property type="molecule type" value="Genomic_DNA"/>
</dbReference>
<reference evidence="2 4" key="2">
    <citation type="journal article" date="2016" name="Front. Microbiol.">
        <title>Industrial Acetogenic Biocatalysts: A Comparative Metabolic and Genomic Analysis.</title>
        <authorList>
            <person name="Bengelsdorf F."/>
            <person name="Poehlein A."/>
            <person name="Sonja S."/>
            <person name="Erz C."/>
            <person name="Hummel T."/>
            <person name="Hoffmeister S."/>
            <person name="Daniel R."/>
            <person name="Durre P."/>
        </authorList>
    </citation>
    <scope>NUCLEOTIDE SEQUENCE [LARGE SCALE GENOMIC DNA]</scope>
    <source>
        <strain evidence="2 4">PTA-10522</strain>
    </source>
</reference>
<evidence type="ECO:0000313" key="2">
    <source>
        <dbReference type="EMBL" id="OBR92552.1"/>
    </source>
</evidence>
<dbReference type="Proteomes" id="UP000077384">
    <property type="component" value="Unassembled WGS sequence"/>
</dbReference>
<dbReference type="Proteomes" id="UP000093694">
    <property type="component" value="Unassembled WGS sequence"/>
</dbReference>
<evidence type="ECO:0000313" key="4">
    <source>
        <dbReference type="Proteomes" id="UP000093694"/>
    </source>
</evidence>
<sequence length="70" mass="8499">MGLKYKLYSYKQGIILKNLFPFKNKYSSSYIELYYILENNIILKVCSDSNIHLGFFQLLKYFLNKRYLLQ</sequence>
<accession>A0A166T594</accession>
<dbReference type="EMBL" id="LROR01000057">
    <property type="protein sequence ID" value="OBR92552.1"/>
    <property type="molecule type" value="Genomic_DNA"/>
</dbReference>
<dbReference type="AlphaFoldDB" id="A0A166T594"/>
<organism evidence="1 3">
    <name type="scientific">Clostridium coskatii</name>
    <dbReference type="NCBI Taxonomy" id="1705578"/>
    <lineage>
        <taxon>Bacteria</taxon>
        <taxon>Bacillati</taxon>
        <taxon>Bacillota</taxon>
        <taxon>Clostridia</taxon>
        <taxon>Eubacteriales</taxon>
        <taxon>Clostridiaceae</taxon>
        <taxon>Clostridium</taxon>
    </lineage>
</organism>
<protein>
    <submittedName>
        <fullName evidence="1">Uncharacterized protein</fullName>
    </submittedName>
</protein>
<name>A0A166T594_9CLOT</name>
<keyword evidence="4" id="KW-1185">Reference proteome</keyword>
<gene>
    <name evidence="2" type="ORF">CLCOS_30150</name>
    <name evidence="1" type="ORF">WX73_00002</name>
</gene>
<comment type="caution">
    <text evidence="1">The sequence shown here is derived from an EMBL/GenBank/DDBJ whole genome shotgun (WGS) entry which is preliminary data.</text>
</comment>
<reference evidence="1 3" key="1">
    <citation type="journal article" date="2015" name="Biotechnol. Bioeng.">
        <title>Genome sequence and phenotypic characterization of Caulobacter segnis.</title>
        <authorList>
            <person name="Patel S."/>
            <person name="Fletcher B."/>
            <person name="Scott D.C."/>
            <person name="Ely B."/>
        </authorList>
    </citation>
    <scope>NUCLEOTIDE SEQUENCE [LARGE SCALE GENOMIC DNA]</scope>
    <source>
        <strain evidence="1 3">PS02</strain>
    </source>
</reference>